<sequence>MLQSSDIANPPPETLLRIIAAQTEIARLGLDLGSVMAYVADQAIYEVKRSRPHRAQRNDVTA</sequence>
<gene>
    <name evidence="1" type="ORF">WL29_02195</name>
</gene>
<evidence type="ECO:0000313" key="1">
    <source>
        <dbReference type="EMBL" id="KWA74309.1"/>
    </source>
</evidence>
<dbReference type="EMBL" id="LPHD01000183">
    <property type="protein sequence ID" value="KWA74309.1"/>
    <property type="molecule type" value="Genomic_DNA"/>
</dbReference>
<accession>A0A105A8G1</accession>
<name>A0A105A8G1_9BURK</name>
<protein>
    <submittedName>
        <fullName evidence="1">Uncharacterized protein</fullName>
    </submittedName>
</protein>
<organism evidence="1 2">
    <name type="scientific">Burkholderia ubonensis</name>
    <dbReference type="NCBI Taxonomy" id="101571"/>
    <lineage>
        <taxon>Bacteria</taxon>
        <taxon>Pseudomonadati</taxon>
        <taxon>Pseudomonadota</taxon>
        <taxon>Betaproteobacteria</taxon>
        <taxon>Burkholderiales</taxon>
        <taxon>Burkholderiaceae</taxon>
        <taxon>Burkholderia</taxon>
        <taxon>Burkholderia cepacia complex</taxon>
    </lineage>
</organism>
<dbReference type="AlphaFoldDB" id="A0A105A8G1"/>
<dbReference type="Proteomes" id="UP000060630">
    <property type="component" value="Unassembled WGS sequence"/>
</dbReference>
<proteinExistence type="predicted"/>
<evidence type="ECO:0000313" key="2">
    <source>
        <dbReference type="Proteomes" id="UP000060630"/>
    </source>
</evidence>
<reference evidence="1 2" key="1">
    <citation type="submission" date="2015-11" db="EMBL/GenBank/DDBJ databases">
        <title>Expanding the genomic diversity of Burkholderia species for the development of highly accurate diagnostics.</title>
        <authorList>
            <person name="Sahl J."/>
            <person name="Keim P."/>
            <person name="Wagner D."/>
        </authorList>
    </citation>
    <scope>NUCLEOTIDE SEQUENCE [LARGE SCALE GENOMIC DNA]</scope>
    <source>
        <strain evidence="1 2">MSMB2087WGS</strain>
    </source>
</reference>
<comment type="caution">
    <text evidence="1">The sequence shown here is derived from an EMBL/GenBank/DDBJ whole genome shotgun (WGS) entry which is preliminary data.</text>
</comment>